<reference evidence="1 2" key="1">
    <citation type="submission" date="2018-07" db="EMBL/GenBank/DDBJ databases">
        <title>Genomic Encyclopedia of Type Strains, Phase III (KMG-III): the genomes of soil and plant-associated and newly described type strains.</title>
        <authorList>
            <person name="Whitman W."/>
        </authorList>
    </citation>
    <scope>NUCLEOTIDE SEQUENCE [LARGE SCALE GENOMIC DNA]</scope>
    <source>
        <strain evidence="1 2">CECT 8333</strain>
    </source>
</reference>
<dbReference type="OrthoDB" id="9796680at2"/>
<accession>A0A369B921</accession>
<dbReference type="SUPFAM" id="SSF55298">
    <property type="entry name" value="YjgF-like"/>
    <property type="match status" value="1"/>
</dbReference>
<dbReference type="GO" id="GO:0019239">
    <property type="term" value="F:deaminase activity"/>
    <property type="evidence" value="ECO:0007669"/>
    <property type="project" value="TreeGrafter"/>
</dbReference>
<dbReference type="EMBL" id="QPJW01000010">
    <property type="protein sequence ID" value="RCX17088.1"/>
    <property type="molecule type" value="Genomic_DNA"/>
</dbReference>
<evidence type="ECO:0000313" key="2">
    <source>
        <dbReference type="Proteomes" id="UP000253090"/>
    </source>
</evidence>
<evidence type="ECO:0000313" key="1">
    <source>
        <dbReference type="EMBL" id="RCX17088.1"/>
    </source>
</evidence>
<dbReference type="Gene3D" id="3.30.1330.40">
    <property type="entry name" value="RutC-like"/>
    <property type="match status" value="1"/>
</dbReference>
<proteinExistence type="predicted"/>
<dbReference type="GO" id="GO:0005829">
    <property type="term" value="C:cytosol"/>
    <property type="evidence" value="ECO:0007669"/>
    <property type="project" value="TreeGrafter"/>
</dbReference>
<name>A0A369B921_9BACL</name>
<dbReference type="CDD" id="cd00448">
    <property type="entry name" value="YjgF_YER057c_UK114_family"/>
    <property type="match status" value="1"/>
</dbReference>
<protein>
    <submittedName>
        <fullName evidence="1">2-iminobutanoate/2-iminopropanoate deaminase</fullName>
    </submittedName>
</protein>
<comment type="caution">
    <text evidence="1">The sequence shown here is derived from an EMBL/GenBank/DDBJ whole genome shotgun (WGS) entry which is preliminary data.</text>
</comment>
<dbReference type="Pfam" id="PF01042">
    <property type="entry name" value="Ribonuc_L-PSP"/>
    <property type="match status" value="1"/>
</dbReference>
<keyword evidence="2" id="KW-1185">Reference proteome</keyword>
<dbReference type="PANTHER" id="PTHR11803:SF39">
    <property type="entry name" value="2-IMINOBUTANOATE_2-IMINOPROPANOATE DEAMINASE"/>
    <property type="match status" value="1"/>
</dbReference>
<dbReference type="InterPro" id="IPR006175">
    <property type="entry name" value="YjgF/YER057c/UK114"/>
</dbReference>
<dbReference type="PANTHER" id="PTHR11803">
    <property type="entry name" value="2-IMINOBUTANOATE/2-IMINOPROPANOATE DEAMINASE RIDA"/>
    <property type="match status" value="1"/>
</dbReference>
<dbReference type="Proteomes" id="UP000253090">
    <property type="component" value="Unassembled WGS sequence"/>
</dbReference>
<sequence length="120" mass="13600">MIKRIPTPFSYSSAVSAGDYVFIGLHRGIGETFQEQIHDLFTHLQRTLRQCDTSLDQIVKVSVHLKHIEDLPAMEKVFLDYFEPDQFPARMTTTTAFIDDDCLLMIEGIAYNPGLTSTST</sequence>
<gene>
    <name evidence="1" type="ORF">DFP94_110150</name>
</gene>
<dbReference type="InterPro" id="IPR035959">
    <property type="entry name" value="RutC-like_sf"/>
</dbReference>
<organism evidence="1 2">
    <name type="scientific">Fontibacillus phaseoli</name>
    <dbReference type="NCBI Taxonomy" id="1416533"/>
    <lineage>
        <taxon>Bacteria</taxon>
        <taxon>Bacillati</taxon>
        <taxon>Bacillota</taxon>
        <taxon>Bacilli</taxon>
        <taxon>Bacillales</taxon>
        <taxon>Paenibacillaceae</taxon>
        <taxon>Fontibacillus</taxon>
    </lineage>
</organism>
<dbReference type="AlphaFoldDB" id="A0A369B921"/>
<dbReference type="RefSeq" id="WP_114498219.1">
    <property type="nucleotide sequence ID" value="NZ_QPJW01000010.1"/>
</dbReference>